<organism evidence="3 4">
    <name type="scientific">Chelatococcus asaccharovorans</name>
    <dbReference type="NCBI Taxonomy" id="28210"/>
    <lineage>
        <taxon>Bacteria</taxon>
        <taxon>Pseudomonadati</taxon>
        <taxon>Pseudomonadota</taxon>
        <taxon>Alphaproteobacteria</taxon>
        <taxon>Hyphomicrobiales</taxon>
        <taxon>Chelatococcaceae</taxon>
        <taxon>Chelatococcus</taxon>
    </lineage>
</organism>
<evidence type="ECO:0000259" key="1">
    <source>
        <dbReference type="Pfam" id="PF14742"/>
    </source>
</evidence>
<comment type="caution">
    <text evidence="3">The sequence shown here is derived from an EMBL/GenBank/DDBJ whole genome shotgun (WGS) entry which is preliminary data.</text>
</comment>
<sequence length="750" mass="83131">MQTRTAETVAHAPAPLSAGDAPLAQFFIPAAASLQERRPRILKHGDTFAVFDHNGDALAGPGSPEGLYHRDTRHLSHFYLTIGGVRPMLLSSNSRDDNASLTCDLTNPDLYDAAGRLVLAHDLIHIRRSRFLWNGACFERLSVRNFDESRRSVRIEIAFAADFADIFEVRGTRRERRGSDHQAEITPHSVTLAYTGLDGRRRDTALHFDPAPVALTASQAVFAFSLAPREAQLAFLEIHCDGERHRQTADNSEPPYQKRETRRAFFVALRDARRALRISSSRAATVATSNEICNEAVRRGVSDLYMLVTNTPEGPYPYAGIPWFSTVFGRDALITALEMLWLDPTIARGVLRHLAANQATQYDPVADAEPGKILHELRQGEMAELGEVPFRRYYGSVDSTPLFVMLAGAYLARTGDVAILTKLWPHIDAALKWIETDGDRDGDGFVEYGRRTADGLINQGWKDSHDSIFHADGSLASGPIALVEVQAYVYGAWRAAAHIAQALGYGRRAQEFDEKARILRKRFDESFFDEDLATYVLALDGHKQPCRVRASNAGHALFTGIALPERAPVVVETLMARSSFSGWGVRTVATTEARYNPMSYHNGSVWPHDNAIIAAGFARYGFRHQAARVFEGLFSSSLYIDQRRLPELFCGFPRQRSRGPTFYPVACIPQAWAAAAPLSLIQSCLGLGFNMADHETIFDEPVLPDFLDEITLHRLAVGGGSVDVALRRAGHQVVVNVLSRRGDVRVLTRN</sequence>
<proteinExistence type="predicted"/>
<protein>
    <submittedName>
        <fullName evidence="3">Glycogen debranching enzyme</fullName>
    </submittedName>
</protein>
<keyword evidence="4" id="KW-1185">Reference proteome</keyword>
<dbReference type="InterPro" id="IPR054491">
    <property type="entry name" value="MGH1-like_GH"/>
</dbReference>
<dbReference type="InterPro" id="IPR012341">
    <property type="entry name" value="6hp_glycosidase-like_sf"/>
</dbReference>
<dbReference type="Proteomes" id="UP000248021">
    <property type="component" value="Unassembled WGS sequence"/>
</dbReference>
<feature type="domain" description="Putative glycogen debranching enzyme N-terminal" evidence="1">
    <location>
        <begin position="42"/>
        <end position="233"/>
    </location>
</feature>
<dbReference type="EMBL" id="QJJK01000007">
    <property type="protein sequence ID" value="PXW57011.1"/>
    <property type="molecule type" value="Genomic_DNA"/>
</dbReference>
<dbReference type="SUPFAM" id="SSF48208">
    <property type="entry name" value="Six-hairpin glycosidases"/>
    <property type="match status" value="1"/>
</dbReference>
<dbReference type="Pfam" id="PF22422">
    <property type="entry name" value="MGH1-like_GH"/>
    <property type="match status" value="1"/>
</dbReference>
<dbReference type="Pfam" id="PF14742">
    <property type="entry name" value="GDE_N_bis"/>
    <property type="match status" value="1"/>
</dbReference>
<feature type="domain" description="Mannosylglycerate hydrolase MGH1-like glycoside hydrolase" evidence="2">
    <location>
        <begin position="331"/>
        <end position="633"/>
    </location>
</feature>
<accession>A0A2V3U3E2</accession>
<dbReference type="OrthoDB" id="9759959at2"/>
<dbReference type="GO" id="GO:0005975">
    <property type="term" value="P:carbohydrate metabolic process"/>
    <property type="evidence" value="ECO:0007669"/>
    <property type="project" value="InterPro"/>
</dbReference>
<evidence type="ECO:0000313" key="4">
    <source>
        <dbReference type="Proteomes" id="UP000248021"/>
    </source>
</evidence>
<evidence type="ECO:0000313" key="3">
    <source>
        <dbReference type="EMBL" id="PXW57011.1"/>
    </source>
</evidence>
<name>A0A2V3U3E2_9HYPH</name>
<dbReference type="RefSeq" id="WP_110375646.1">
    <property type="nucleotide sequence ID" value="NZ_CAKNFM010000006.1"/>
</dbReference>
<dbReference type="InterPro" id="IPR008928">
    <property type="entry name" value="6-hairpin_glycosidase_sf"/>
</dbReference>
<dbReference type="InterPro" id="IPR032856">
    <property type="entry name" value="GDE_N_bis"/>
</dbReference>
<dbReference type="Gene3D" id="1.50.10.10">
    <property type="match status" value="1"/>
</dbReference>
<gene>
    <name evidence="3" type="ORF">C7450_10749</name>
</gene>
<evidence type="ECO:0000259" key="2">
    <source>
        <dbReference type="Pfam" id="PF22422"/>
    </source>
</evidence>
<dbReference type="AlphaFoldDB" id="A0A2V3U3E2"/>
<reference evidence="3 4" key="1">
    <citation type="submission" date="2018-05" db="EMBL/GenBank/DDBJ databases">
        <title>Genomic Encyclopedia of Type Strains, Phase IV (KMG-IV): sequencing the most valuable type-strain genomes for metagenomic binning, comparative biology and taxonomic classification.</title>
        <authorList>
            <person name="Goeker M."/>
        </authorList>
    </citation>
    <scope>NUCLEOTIDE SEQUENCE [LARGE SCALE GENOMIC DNA]</scope>
    <source>
        <strain evidence="3 4">DSM 6462</strain>
    </source>
</reference>